<gene>
    <name evidence="2" type="ORF">N783_09350</name>
</gene>
<keyword evidence="1" id="KW-0472">Membrane</keyword>
<protein>
    <submittedName>
        <fullName evidence="2">Permease</fullName>
    </submittedName>
</protein>
<comment type="caution">
    <text evidence="2">The sequence shown here is derived from an EMBL/GenBank/DDBJ whole genome shotgun (WGS) entry which is preliminary data.</text>
</comment>
<sequence length="116" mass="13247">MKQFLWFIAGLVALAVLVANLGPMIMLAAGVWLLYVIFKQFMKTDSTAKKILWVILGFVVLSFTVSNIYAVVGVAAAYVLYIIYKKWRRNDGIGTEETQDDPFVNFEKQWAELNKY</sequence>
<organism evidence="2 3">
    <name type="scientific">Pontibacillus marinus BH030004 = DSM 16465</name>
    <dbReference type="NCBI Taxonomy" id="1385511"/>
    <lineage>
        <taxon>Bacteria</taxon>
        <taxon>Bacillati</taxon>
        <taxon>Bacillota</taxon>
        <taxon>Bacilli</taxon>
        <taxon>Bacillales</taxon>
        <taxon>Bacillaceae</taxon>
        <taxon>Pontibacillus</taxon>
    </lineage>
</organism>
<keyword evidence="1" id="KW-0812">Transmembrane</keyword>
<dbReference type="Proteomes" id="UP000030403">
    <property type="component" value="Unassembled WGS sequence"/>
</dbReference>
<dbReference type="STRING" id="1385511.GCA_000425225_02069"/>
<keyword evidence="1" id="KW-1133">Transmembrane helix</keyword>
<feature type="transmembrane region" description="Helical" evidence="1">
    <location>
        <begin position="52"/>
        <end position="81"/>
    </location>
</feature>
<dbReference type="AlphaFoldDB" id="A0A0A5HVE9"/>
<evidence type="ECO:0000313" key="2">
    <source>
        <dbReference type="EMBL" id="KGX87612.1"/>
    </source>
</evidence>
<accession>A0A0A5HVE9</accession>
<dbReference type="OrthoDB" id="2971941at2"/>
<name>A0A0A5HVE9_9BACI</name>
<evidence type="ECO:0000313" key="3">
    <source>
        <dbReference type="Proteomes" id="UP000030403"/>
    </source>
</evidence>
<dbReference type="eggNOG" id="ENOG5031SCS">
    <property type="taxonomic scope" value="Bacteria"/>
</dbReference>
<keyword evidence="3" id="KW-1185">Reference proteome</keyword>
<dbReference type="RefSeq" id="WP_027446076.1">
    <property type="nucleotide sequence ID" value="NZ_AULJ01000020.1"/>
</dbReference>
<reference evidence="2 3" key="1">
    <citation type="submission" date="2013-08" db="EMBL/GenBank/DDBJ databases">
        <authorList>
            <person name="Huang J."/>
            <person name="Wang G."/>
        </authorList>
    </citation>
    <scope>NUCLEOTIDE SEQUENCE [LARGE SCALE GENOMIC DNA]</scope>
    <source>
        <strain evidence="2 3">BH030004</strain>
    </source>
</reference>
<dbReference type="EMBL" id="AVPF01000023">
    <property type="protein sequence ID" value="KGX87612.1"/>
    <property type="molecule type" value="Genomic_DNA"/>
</dbReference>
<proteinExistence type="predicted"/>
<evidence type="ECO:0000256" key="1">
    <source>
        <dbReference type="SAM" id="Phobius"/>
    </source>
</evidence>